<dbReference type="GO" id="GO:0016020">
    <property type="term" value="C:membrane"/>
    <property type="evidence" value="ECO:0007669"/>
    <property type="project" value="UniProtKB-SubCell"/>
</dbReference>
<proteinExistence type="inferred from homology"/>
<dbReference type="OrthoDB" id="163794at2759"/>
<sequence length="220" mass="24690">MSVRVFSSVVRSNLNRHSPASPSRSFLNKGQCSYSRWVNSSRPTLPHNSTILNSVRRLGQTTAMVTMGTTGIMVKPLIFQKQPVACQAANITTTESLPSVEEIIEPQQEKRSLVHKGELSFGTLLGLCTGYFLKKMGRLFALIIGMGFVCLQYMSAKGYVTVHWDRMQAGYNKQLDVDKDGRVTVRDVQSKWRKFIDLLTKNIQFKSTFLVGLYAGIRFG</sequence>
<keyword evidence="4 6" id="KW-1133">Transmembrane helix</keyword>
<dbReference type="InterPro" id="IPR018247">
    <property type="entry name" value="EF_Hand_1_Ca_BS"/>
</dbReference>
<evidence type="ECO:0000256" key="5">
    <source>
        <dbReference type="ARBA" id="ARBA00023136"/>
    </source>
</evidence>
<dbReference type="PANTHER" id="PTHR21346:SF10">
    <property type="entry name" value="TRANSMEMBRANE PROTEIN"/>
    <property type="match status" value="1"/>
</dbReference>
<name>A0A8H7RZL6_9FUNG</name>
<dbReference type="InterPro" id="IPR007014">
    <property type="entry name" value="FUN14"/>
</dbReference>
<evidence type="ECO:0000256" key="1">
    <source>
        <dbReference type="ARBA" id="ARBA00004370"/>
    </source>
</evidence>
<dbReference type="Pfam" id="PF04930">
    <property type="entry name" value="FUN14"/>
    <property type="match status" value="1"/>
</dbReference>
<dbReference type="AlphaFoldDB" id="A0A8H7RZL6"/>
<keyword evidence="3 6" id="KW-0812">Transmembrane</keyword>
<dbReference type="PANTHER" id="PTHR21346">
    <property type="entry name" value="FUN14 DOMAIN CONTAINING"/>
    <property type="match status" value="1"/>
</dbReference>
<organism evidence="7 8">
    <name type="scientific">Circinella minor</name>
    <dbReference type="NCBI Taxonomy" id="1195481"/>
    <lineage>
        <taxon>Eukaryota</taxon>
        <taxon>Fungi</taxon>
        <taxon>Fungi incertae sedis</taxon>
        <taxon>Mucoromycota</taxon>
        <taxon>Mucoromycotina</taxon>
        <taxon>Mucoromycetes</taxon>
        <taxon>Mucorales</taxon>
        <taxon>Lichtheimiaceae</taxon>
        <taxon>Circinella</taxon>
    </lineage>
</organism>
<evidence type="ECO:0000256" key="2">
    <source>
        <dbReference type="ARBA" id="ARBA00009160"/>
    </source>
</evidence>
<dbReference type="PROSITE" id="PS00018">
    <property type="entry name" value="EF_HAND_1"/>
    <property type="match status" value="1"/>
</dbReference>
<feature type="transmembrane region" description="Helical" evidence="6">
    <location>
        <begin position="139"/>
        <end position="156"/>
    </location>
</feature>
<gene>
    <name evidence="7" type="ORF">INT45_012222</name>
</gene>
<accession>A0A8H7RZL6</accession>
<evidence type="ECO:0000256" key="4">
    <source>
        <dbReference type="ARBA" id="ARBA00022989"/>
    </source>
</evidence>
<keyword evidence="8" id="KW-1185">Reference proteome</keyword>
<evidence type="ECO:0000313" key="7">
    <source>
        <dbReference type="EMBL" id="KAG2220046.1"/>
    </source>
</evidence>
<reference evidence="7 8" key="1">
    <citation type="submission" date="2020-12" db="EMBL/GenBank/DDBJ databases">
        <title>Metabolic potential, ecology and presence of endohyphal bacteria is reflected in genomic diversity of Mucoromycotina.</title>
        <authorList>
            <person name="Muszewska A."/>
            <person name="Okrasinska A."/>
            <person name="Steczkiewicz K."/>
            <person name="Drgas O."/>
            <person name="Orlowska M."/>
            <person name="Perlinska-Lenart U."/>
            <person name="Aleksandrzak-Piekarczyk T."/>
            <person name="Szatraj K."/>
            <person name="Zielenkiewicz U."/>
            <person name="Pilsyk S."/>
            <person name="Malc E."/>
            <person name="Mieczkowski P."/>
            <person name="Kruszewska J.S."/>
            <person name="Biernat P."/>
            <person name="Pawlowska J."/>
        </authorList>
    </citation>
    <scope>NUCLEOTIDE SEQUENCE [LARGE SCALE GENOMIC DNA]</scope>
    <source>
        <strain evidence="7 8">CBS 142.35</strain>
    </source>
</reference>
<protein>
    <recommendedName>
        <fullName evidence="9">FUN14 family protein</fullName>
    </recommendedName>
</protein>
<dbReference type="EMBL" id="JAEPRB010000154">
    <property type="protein sequence ID" value="KAG2220046.1"/>
    <property type="molecule type" value="Genomic_DNA"/>
</dbReference>
<dbReference type="Proteomes" id="UP000646827">
    <property type="component" value="Unassembled WGS sequence"/>
</dbReference>
<evidence type="ECO:0000313" key="8">
    <source>
        <dbReference type="Proteomes" id="UP000646827"/>
    </source>
</evidence>
<evidence type="ECO:0000256" key="3">
    <source>
        <dbReference type="ARBA" id="ARBA00022692"/>
    </source>
</evidence>
<comment type="caution">
    <text evidence="7">The sequence shown here is derived from an EMBL/GenBank/DDBJ whole genome shotgun (WGS) entry which is preliminary data.</text>
</comment>
<evidence type="ECO:0000256" key="6">
    <source>
        <dbReference type="SAM" id="Phobius"/>
    </source>
</evidence>
<comment type="subcellular location">
    <subcellularLocation>
        <location evidence="1">Membrane</location>
    </subcellularLocation>
</comment>
<keyword evidence="5 6" id="KW-0472">Membrane</keyword>
<evidence type="ECO:0008006" key="9">
    <source>
        <dbReference type="Google" id="ProtNLM"/>
    </source>
</evidence>
<comment type="similarity">
    <text evidence="2">Belongs to the FUN14 family.</text>
</comment>